<comment type="similarity">
    <text evidence="1">Belongs to the Gfo/Idh/MocA family.</text>
</comment>
<dbReference type="InterPro" id="IPR000683">
    <property type="entry name" value="Gfo/Idh/MocA-like_OxRdtase_N"/>
</dbReference>
<keyword evidence="6" id="KW-1185">Reference proteome</keyword>
<dbReference type="Proteomes" id="UP000036771">
    <property type="component" value="Unassembled WGS sequence"/>
</dbReference>
<dbReference type="InterPro" id="IPR051317">
    <property type="entry name" value="Gfo/Idh/MocA_oxidoreduct"/>
</dbReference>
<dbReference type="PANTHER" id="PTHR43708">
    <property type="entry name" value="CONSERVED EXPRESSED OXIDOREDUCTASE (EUROFUNG)"/>
    <property type="match status" value="1"/>
</dbReference>
<dbReference type="InterPro" id="IPR004104">
    <property type="entry name" value="Gfo/Idh/MocA-like_OxRdtase_C"/>
</dbReference>
<dbReference type="STRING" id="1629334.Cva_01056"/>
<evidence type="ECO:0000259" key="3">
    <source>
        <dbReference type="Pfam" id="PF01408"/>
    </source>
</evidence>
<dbReference type="Gene3D" id="3.40.50.720">
    <property type="entry name" value="NAD(P)-binding Rossmann-like Domain"/>
    <property type="match status" value="1"/>
</dbReference>
<dbReference type="GO" id="GO:0000166">
    <property type="term" value="F:nucleotide binding"/>
    <property type="evidence" value="ECO:0007669"/>
    <property type="project" value="InterPro"/>
</dbReference>
<reference evidence="5 6" key="1">
    <citation type="submission" date="2015-03" db="EMBL/GenBank/DDBJ databases">
        <title>Caedibacter varicaedens, whole genome shotgun sequence.</title>
        <authorList>
            <person name="Suzuki H."/>
            <person name="Dapper A.L."/>
            <person name="Gibson A.K."/>
            <person name="Jackson C."/>
            <person name="Lee H."/>
            <person name="Pejaver V.R."/>
            <person name="Doak T."/>
            <person name="Lynch M."/>
        </authorList>
    </citation>
    <scope>NUCLEOTIDE SEQUENCE [LARGE SCALE GENOMIC DNA]</scope>
</reference>
<evidence type="ECO:0000256" key="2">
    <source>
        <dbReference type="ARBA" id="ARBA00023002"/>
    </source>
</evidence>
<dbReference type="Pfam" id="PF02894">
    <property type="entry name" value="GFO_IDH_MocA_C"/>
    <property type="match status" value="1"/>
</dbReference>
<feature type="domain" description="Gfo/Idh/MocA-like oxidoreductase C-terminal" evidence="4">
    <location>
        <begin position="134"/>
        <end position="347"/>
    </location>
</feature>
<dbReference type="InterPro" id="IPR036291">
    <property type="entry name" value="NAD(P)-bd_dom_sf"/>
</dbReference>
<feature type="domain" description="Gfo/Idh/MocA-like oxidoreductase N-terminal" evidence="3">
    <location>
        <begin position="5"/>
        <end position="121"/>
    </location>
</feature>
<evidence type="ECO:0000313" key="5">
    <source>
        <dbReference type="EMBL" id="GAO98399.1"/>
    </source>
</evidence>
<dbReference type="PANTHER" id="PTHR43708:SF5">
    <property type="entry name" value="CONSERVED EXPRESSED OXIDOREDUCTASE (EUROFUNG)-RELATED"/>
    <property type="match status" value="1"/>
</dbReference>
<sequence>MTSKIRVGIIGFGFSAKTFHLPFLKVLESYDVRKIYTTQTSAHLTHPSIQFTSHLEDVWEDQEIDLIIITSPNGLHFEHAFKTLSHHKHVVVEKPFVLTEAEGEELLALAKQHQRILTVFHNRRWDADFLTIQKLMKEGFLGDIYYVESRYDRFRPEVKKRWKEDDVPGSGILWDLGAHLIDQALLLFGMPTEVFADCACQRPFAKATDYFKVLLSYPTGLKVSLGGSNLCLDPGPKFMVHGTKGSFVKFGVDPQETCLIEHAFKPSSDWGKEPATHSGTLTILDNQGLPLKSTVISEQGRYQEFYEHLAQSIGAQRVPPVDPISSLEVIKLINACHQSALEKKVMAV</sequence>
<accession>A0A0K8MEU4</accession>
<dbReference type="Pfam" id="PF01408">
    <property type="entry name" value="GFO_IDH_MocA"/>
    <property type="match status" value="1"/>
</dbReference>
<dbReference type="SUPFAM" id="SSF51735">
    <property type="entry name" value="NAD(P)-binding Rossmann-fold domains"/>
    <property type="match status" value="1"/>
</dbReference>
<dbReference type="EMBL" id="BBVC01000055">
    <property type="protein sequence ID" value="GAO98399.1"/>
    <property type="molecule type" value="Genomic_DNA"/>
</dbReference>
<gene>
    <name evidence="5" type="primary">ydgJ</name>
    <name evidence="5" type="ORF">Cva_01056</name>
</gene>
<name>A0A0K8MEU4_9PROT</name>
<dbReference type="AlphaFoldDB" id="A0A0K8MEU4"/>
<dbReference type="GO" id="GO:0016491">
    <property type="term" value="F:oxidoreductase activity"/>
    <property type="evidence" value="ECO:0007669"/>
    <property type="project" value="UniProtKB-KW"/>
</dbReference>
<evidence type="ECO:0000313" key="6">
    <source>
        <dbReference type="Proteomes" id="UP000036771"/>
    </source>
</evidence>
<dbReference type="OrthoDB" id="9792935at2"/>
<organism evidence="5 6">
    <name type="scientific">Caedimonas varicaedens</name>
    <dbReference type="NCBI Taxonomy" id="1629334"/>
    <lineage>
        <taxon>Bacteria</taxon>
        <taxon>Pseudomonadati</taxon>
        <taxon>Pseudomonadota</taxon>
        <taxon>Alphaproteobacteria</taxon>
        <taxon>Holosporales</taxon>
        <taxon>Caedimonadaceae</taxon>
        <taxon>Caedimonas</taxon>
    </lineage>
</organism>
<comment type="caution">
    <text evidence="5">The sequence shown here is derived from an EMBL/GenBank/DDBJ whole genome shotgun (WGS) entry which is preliminary data.</text>
</comment>
<evidence type="ECO:0000259" key="4">
    <source>
        <dbReference type="Pfam" id="PF02894"/>
    </source>
</evidence>
<evidence type="ECO:0000256" key="1">
    <source>
        <dbReference type="ARBA" id="ARBA00010928"/>
    </source>
</evidence>
<protein>
    <submittedName>
        <fullName evidence="5">Putative oxidoreductase YdgJ</fullName>
    </submittedName>
</protein>
<keyword evidence="2" id="KW-0560">Oxidoreductase</keyword>
<dbReference type="Gene3D" id="3.30.360.10">
    <property type="entry name" value="Dihydrodipicolinate Reductase, domain 2"/>
    <property type="match status" value="1"/>
</dbReference>
<proteinExistence type="inferred from homology"/>